<reference evidence="1" key="1">
    <citation type="submission" date="2016-04" db="EMBL/GenBank/DDBJ databases">
        <authorList>
            <person name="Nguyen H.D."/>
            <person name="Kesanakurti P."/>
            <person name="Cullis J."/>
            <person name="Levesque C.A."/>
            <person name="Hambleton S."/>
        </authorList>
    </citation>
    <scope>NUCLEOTIDE SEQUENCE</scope>
    <source>
        <strain evidence="1">DAOMC 238032</strain>
    </source>
</reference>
<evidence type="ECO:0000313" key="2">
    <source>
        <dbReference type="Proteomes" id="UP000077671"/>
    </source>
</evidence>
<evidence type="ECO:0000313" key="1">
    <source>
        <dbReference type="EMBL" id="KAE8258104.1"/>
    </source>
</evidence>
<name>A0A177UHJ2_9BASI</name>
<dbReference type="EMBL" id="LWDD02000610">
    <property type="protein sequence ID" value="KAE8258104.1"/>
    <property type="molecule type" value="Genomic_DNA"/>
</dbReference>
<comment type="caution">
    <text evidence="1">The sequence shown here is derived from an EMBL/GenBank/DDBJ whole genome shotgun (WGS) entry which is preliminary data.</text>
</comment>
<gene>
    <name evidence="1" type="ORF">A4X03_0g4478</name>
</gene>
<sequence>MFYARHLLLLPLLLLLPIGAVAAPLPLPETSSLSGPNLSQAPNLEVRAGAGDLPGVHPIILRLSALQHDFDIHRGNYYRLQDALGRLGWPSNELNLTPEEWNRQVWPLVKQYEEAYRKLSKIHAEMLRPLGGA</sequence>
<organism evidence="1 2">
    <name type="scientific">Tilletia caries</name>
    <name type="common">wheat bunt fungus</name>
    <dbReference type="NCBI Taxonomy" id="13290"/>
    <lineage>
        <taxon>Eukaryota</taxon>
        <taxon>Fungi</taxon>
        <taxon>Dikarya</taxon>
        <taxon>Basidiomycota</taxon>
        <taxon>Ustilaginomycotina</taxon>
        <taxon>Exobasidiomycetes</taxon>
        <taxon>Tilletiales</taxon>
        <taxon>Tilletiaceae</taxon>
        <taxon>Tilletia</taxon>
    </lineage>
</organism>
<proteinExistence type="predicted"/>
<accession>A0A177UHJ2</accession>
<dbReference type="Proteomes" id="UP000077671">
    <property type="component" value="Unassembled WGS sequence"/>
</dbReference>
<reference evidence="1" key="2">
    <citation type="journal article" date="2019" name="IMA Fungus">
        <title>Genome sequencing and comparison of five Tilletia species to identify candidate genes for the detection of regulated species infecting wheat.</title>
        <authorList>
            <person name="Nguyen H.D.T."/>
            <person name="Sultana T."/>
            <person name="Kesanakurti P."/>
            <person name="Hambleton S."/>
        </authorList>
    </citation>
    <scope>NUCLEOTIDE SEQUENCE</scope>
    <source>
        <strain evidence="1">DAOMC 238032</strain>
    </source>
</reference>
<dbReference type="AlphaFoldDB" id="A0A177UHJ2"/>
<protein>
    <submittedName>
        <fullName evidence="1">Uncharacterized protein</fullName>
    </submittedName>
</protein>